<keyword evidence="2 5" id="KW-0560">Oxidoreductase</keyword>
<dbReference type="Gene3D" id="2.170.150.20">
    <property type="entry name" value="Peptide methionine sulfoxide reductase"/>
    <property type="match status" value="1"/>
</dbReference>
<dbReference type="OrthoDB" id="4174719at2"/>
<dbReference type="EC" id="1.8.4.12" evidence="1"/>
<comment type="catalytic activity">
    <reaction evidence="3">
        <text>L-methionyl-[protein] + [thioredoxin]-disulfide + H2O = L-methionyl-(R)-S-oxide-[protein] + [thioredoxin]-dithiol</text>
        <dbReference type="Rhea" id="RHEA:24164"/>
        <dbReference type="Rhea" id="RHEA-COMP:10698"/>
        <dbReference type="Rhea" id="RHEA-COMP:10700"/>
        <dbReference type="Rhea" id="RHEA-COMP:12313"/>
        <dbReference type="Rhea" id="RHEA-COMP:12314"/>
        <dbReference type="ChEBI" id="CHEBI:15377"/>
        <dbReference type="ChEBI" id="CHEBI:16044"/>
        <dbReference type="ChEBI" id="CHEBI:29950"/>
        <dbReference type="ChEBI" id="CHEBI:45764"/>
        <dbReference type="ChEBI" id="CHEBI:50058"/>
        <dbReference type="EC" id="1.8.4.12"/>
    </reaction>
</comment>
<dbReference type="SUPFAM" id="SSF51316">
    <property type="entry name" value="Mss4-like"/>
    <property type="match status" value="1"/>
</dbReference>
<dbReference type="InterPro" id="IPR002579">
    <property type="entry name" value="Met_Sox_Rdtase_MsrB_dom"/>
</dbReference>
<dbReference type="GO" id="GO:0030091">
    <property type="term" value="P:protein repair"/>
    <property type="evidence" value="ECO:0007669"/>
    <property type="project" value="InterPro"/>
</dbReference>
<dbReference type="NCBIfam" id="TIGR00357">
    <property type="entry name" value="peptide-methionine (R)-S-oxide reductase MsrB"/>
    <property type="match status" value="1"/>
</dbReference>
<dbReference type="PANTHER" id="PTHR10173">
    <property type="entry name" value="METHIONINE SULFOXIDE REDUCTASE"/>
    <property type="match status" value="1"/>
</dbReference>
<accession>A0A4Z0QKS8</accession>
<keyword evidence="6" id="KW-1185">Reference proteome</keyword>
<feature type="domain" description="MsrB" evidence="4">
    <location>
        <begin position="26"/>
        <end position="148"/>
    </location>
</feature>
<organism evidence="5 6">
    <name type="scientific">Hymenobacter metallicola</name>
    <dbReference type="NCBI Taxonomy" id="2563114"/>
    <lineage>
        <taxon>Bacteria</taxon>
        <taxon>Pseudomonadati</taxon>
        <taxon>Bacteroidota</taxon>
        <taxon>Cytophagia</taxon>
        <taxon>Cytophagales</taxon>
        <taxon>Hymenobacteraceae</taxon>
        <taxon>Hymenobacter</taxon>
    </lineage>
</organism>
<dbReference type="Proteomes" id="UP000298471">
    <property type="component" value="Unassembled WGS sequence"/>
</dbReference>
<evidence type="ECO:0000313" key="5">
    <source>
        <dbReference type="EMBL" id="TGE29332.1"/>
    </source>
</evidence>
<dbReference type="InterPro" id="IPR028427">
    <property type="entry name" value="Met_Sox_Rdtase_MsrB"/>
</dbReference>
<reference evidence="5 6" key="1">
    <citation type="submission" date="2019-04" db="EMBL/GenBank/DDBJ databases">
        <authorList>
            <person name="Feng G."/>
            <person name="Zhang J."/>
            <person name="Zhu H."/>
        </authorList>
    </citation>
    <scope>NUCLEOTIDE SEQUENCE [LARGE SCALE GENOMIC DNA]</scope>
    <source>
        <strain evidence="5 6">9PBR-1</strain>
    </source>
</reference>
<dbReference type="RefSeq" id="WP_135393668.1">
    <property type="nucleotide sequence ID" value="NZ_SRMB01000001.1"/>
</dbReference>
<protein>
    <recommendedName>
        <fullName evidence="1">peptide-methionine (R)-S-oxide reductase</fullName>
        <ecNumber evidence="1">1.8.4.12</ecNumber>
    </recommendedName>
</protein>
<comment type="caution">
    <text evidence="5">The sequence shown here is derived from an EMBL/GenBank/DDBJ whole genome shotgun (WGS) entry which is preliminary data.</text>
</comment>
<name>A0A4Z0QKS8_9BACT</name>
<dbReference type="PANTHER" id="PTHR10173:SF52">
    <property type="entry name" value="METHIONINE-R-SULFOXIDE REDUCTASE B1"/>
    <property type="match status" value="1"/>
</dbReference>
<dbReference type="AlphaFoldDB" id="A0A4Z0QKS8"/>
<evidence type="ECO:0000256" key="1">
    <source>
        <dbReference type="ARBA" id="ARBA00012499"/>
    </source>
</evidence>
<dbReference type="EMBL" id="SRMB01000001">
    <property type="protein sequence ID" value="TGE29332.1"/>
    <property type="molecule type" value="Genomic_DNA"/>
</dbReference>
<dbReference type="PROSITE" id="PS51790">
    <property type="entry name" value="MSRB"/>
    <property type="match status" value="1"/>
</dbReference>
<sequence>MLRWTDVLTFAKYSNPEPPRRVQKTEAEWAALLTAAQFRVLRHKATESPYRNAYCRSYEPGRYQCAGCGSVLFDAATKYHAISGWPSFTQPAARSAIRYCFDDSHHMQRVEALCNVCGGHLGHVFPDGPAPSGLRYCINSESLVRVAFEESGNSSI</sequence>
<evidence type="ECO:0000256" key="2">
    <source>
        <dbReference type="ARBA" id="ARBA00023002"/>
    </source>
</evidence>
<dbReference type="GO" id="GO:0033743">
    <property type="term" value="F:peptide-methionine (R)-S-oxide reductase activity"/>
    <property type="evidence" value="ECO:0007669"/>
    <property type="project" value="UniProtKB-EC"/>
</dbReference>
<gene>
    <name evidence="5" type="primary">msrB</name>
    <name evidence="5" type="ORF">E5K02_07720</name>
</gene>
<dbReference type="InterPro" id="IPR011057">
    <property type="entry name" value="Mss4-like_sf"/>
</dbReference>
<evidence type="ECO:0000313" key="6">
    <source>
        <dbReference type="Proteomes" id="UP000298471"/>
    </source>
</evidence>
<evidence type="ECO:0000256" key="3">
    <source>
        <dbReference type="ARBA" id="ARBA00048488"/>
    </source>
</evidence>
<dbReference type="Pfam" id="PF01641">
    <property type="entry name" value="SelR"/>
    <property type="match status" value="1"/>
</dbReference>
<dbReference type="GO" id="GO:0005737">
    <property type="term" value="C:cytoplasm"/>
    <property type="evidence" value="ECO:0007669"/>
    <property type="project" value="TreeGrafter"/>
</dbReference>
<proteinExistence type="predicted"/>
<dbReference type="GO" id="GO:0006979">
    <property type="term" value="P:response to oxidative stress"/>
    <property type="evidence" value="ECO:0007669"/>
    <property type="project" value="InterPro"/>
</dbReference>
<evidence type="ECO:0000259" key="4">
    <source>
        <dbReference type="PROSITE" id="PS51790"/>
    </source>
</evidence>